<evidence type="ECO:0000313" key="1">
    <source>
        <dbReference type="EMBL" id="SOQ16251.1"/>
    </source>
</evidence>
<dbReference type="Proteomes" id="UP000237580">
    <property type="component" value="Unassembled WGS sequence"/>
</dbReference>
<accession>A0AB38EQI7</accession>
<dbReference type="AlphaFoldDB" id="A0AB38EQI7"/>
<comment type="caution">
    <text evidence="1">The sequence shown here is derived from an EMBL/GenBank/DDBJ whole genome shotgun (WGS) entry which is preliminary data.</text>
</comment>
<protein>
    <submittedName>
        <fullName evidence="1">Uncharacterized protein</fullName>
    </submittedName>
</protein>
<evidence type="ECO:0000313" key="2">
    <source>
        <dbReference type="Proteomes" id="UP000237580"/>
    </source>
</evidence>
<sequence>MASISYNFWGDEIGIHWCLKVFNLPNCHLAVAHG</sequence>
<organism evidence="1 2">
    <name type="scientific">Pseudomonas syringae pv. persicae</name>
    <dbReference type="NCBI Taxonomy" id="237306"/>
    <lineage>
        <taxon>Bacteria</taxon>
        <taxon>Pseudomonadati</taxon>
        <taxon>Pseudomonadota</taxon>
        <taxon>Gammaproteobacteria</taxon>
        <taxon>Pseudomonadales</taxon>
        <taxon>Pseudomonadaceae</taxon>
        <taxon>Pseudomonas</taxon>
    </lineage>
</organism>
<proteinExistence type="predicted"/>
<name>A0AB38EQI7_9PSED</name>
<dbReference type="EMBL" id="ODAM01000178">
    <property type="protein sequence ID" value="SOQ16251.1"/>
    <property type="molecule type" value="Genomic_DNA"/>
</dbReference>
<reference evidence="1 2" key="1">
    <citation type="submission" date="2017-11" db="EMBL/GenBank/DDBJ databases">
        <authorList>
            <person name="Blom J."/>
        </authorList>
    </citation>
    <scope>NUCLEOTIDE SEQUENCE [LARGE SCALE GENOMIC DNA]</scope>
    <source>
        <strain evidence="1">NCPPB 2254</strain>
    </source>
</reference>
<gene>
    <name evidence="1" type="ORF">NCPPB2254_05836</name>
</gene>